<sequence>MQLTGLVKALMETAVQQNAEDIYVLPCGEEYEIRIRNAQGVTLYQRLASSTAEKLFVHFKYLADMDVSEVRKPQLGSCDYPLTEAVRLRISTVANFQLRESMVIRLLRHNEQRLCYATDLAPLQATANRRGLHLFAGPVSSGKTTLMYHLASCHQFQQVITIEDPVELIHDAFLQLQVNQAIGVDYESLIKLSLRHHPDLLIIGEIRDEQTAQMAIRAALTGHVVYATIHAKSTKGILARLKELQVSEHELLESLQSVTYQRLLPFLDGSVQVVTASSIGKEVYTTDDSHWNKQITDLQQTGRIASSVAVRETL</sequence>
<dbReference type="SUPFAM" id="SSF52540">
    <property type="entry name" value="P-loop containing nucleoside triphosphate hydrolases"/>
    <property type="match status" value="1"/>
</dbReference>
<dbReference type="RefSeq" id="WP_245631213.1">
    <property type="nucleotide sequence ID" value="NZ_JXKH01000003.1"/>
</dbReference>
<dbReference type="STRING" id="214095.RU97_GL001406"/>
<proteinExistence type="inferred from homology"/>
<feature type="domain" description="Bacterial type II secretion system protein E" evidence="4">
    <location>
        <begin position="194"/>
        <end position="208"/>
    </location>
</feature>
<dbReference type="PANTHER" id="PTHR30258">
    <property type="entry name" value="TYPE II SECRETION SYSTEM PROTEIN GSPE-RELATED"/>
    <property type="match status" value="1"/>
</dbReference>
<dbReference type="Proteomes" id="UP000181884">
    <property type="component" value="Unassembled WGS sequence"/>
</dbReference>
<dbReference type="InterPro" id="IPR001482">
    <property type="entry name" value="T2SS/T4SS_dom"/>
</dbReference>
<dbReference type="PROSITE" id="PS00662">
    <property type="entry name" value="T2SP_E"/>
    <property type="match status" value="1"/>
</dbReference>
<evidence type="ECO:0000313" key="5">
    <source>
        <dbReference type="EMBL" id="OJG18788.1"/>
    </source>
</evidence>
<organism evidence="5 6">
    <name type="scientific">Enterococcus canis</name>
    <dbReference type="NCBI Taxonomy" id="214095"/>
    <lineage>
        <taxon>Bacteria</taxon>
        <taxon>Bacillati</taxon>
        <taxon>Bacillota</taxon>
        <taxon>Bacilli</taxon>
        <taxon>Lactobacillales</taxon>
        <taxon>Enterococcaceae</taxon>
        <taxon>Enterococcus</taxon>
    </lineage>
</organism>
<evidence type="ECO:0000259" key="4">
    <source>
        <dbReference type="PROSITE" id="PS00662"/>
    </source>
</evidence>
<dbReference type="InterPro" id="IPR027417">
    <property type="entry name" value="P-loop_NTPase"/>
</dbReference>
<dbReference type="InterPro" id="IPR047667">
    <property type="entry name" value="ATPase_ComGA"/>
</dbReference>
<protein>
    <recommendedName>
        <fullName evidence="4">Bacterial type II secretion system protein E domain-containing protein</fullName>
    </recommendedName>
</protein>
<comment type="similarity">
    <text evidence="1">Belongs to the GSP E family.</text>
</comment>
<keyword evidence="3" id="KW-0067">ATP-binding</keyword>
<keyword evidence="6" id="KW-1185">Reference proteome</keyword>
<name>A0A1L8RGA4_9ENTE</name>
<dbReference type="Pfam" id="PF00437">
    <property type="entry name" value="T2SSE"/>
    <property type="match status" value="1"/>
</dbReference>
<dbReference type="EMBL" id="JXKH01000003">
    <property type="protein sequence ID" value="OJG18788.1"/>
    <property type="molecule type" value="Genomic_DNA"/>
</dbReference>
<evidence type="ECO:0000256" key="3">
    <source>
        <dbReference type="ARBA" id="ARBA00022840"/>
    </source>
</evidence>
<evidence type="ECO:0000256" key="2">
    <source>
        <dbReference type="ARBA" id="ARBA00022741"/>
    </source>
</evidence>
<dbReference type="AlphaFoldDB" id="A0A1L8RGA4"/>
<comment type="caution">
    <text evidence="5">The sequence shown here is derived from an EMBL/GenBank/DDBJ whole genome shotgun (WGS) entry which is preliminary data.</text>
</comment>
<dbReference type="Gene3D" id="3.30.450.90">
    <property type="match status" value="1"/>
</dbReference>
<evidence type="ECO:0000256" key="1">
    <source>
        <dbReference type="ARBA" id="ARBA00006611"/>
    </source>
</evidence>
<dbReference type="GO" id="GO:0016887">
    <property type="term" value="F:ATP hydrolysis activity"/>
    <property type="evidence" value="ECO:0007669"/>
    <property type="project" value="TreeGrafter"/>
</dbReference>
<dbReference type="CDD" id="cd01129">
    <property type="entry name" value="PulE-GspE-like"/>
    <property type="match status" value="1"/>
</dbReference>
<keyword evidence="2" id="KW-0547">Nucleotide-binding</keyword>
<reference evidence="5 6" key="1">
    <citation type="submission" date="2014-12" db="EMBL/GenBank/DDBJ databases">
        <title>Draft genome sequences of 29 type strains of Enterococci.</title>
        <authorList>
            <person name="Zhong Z."/>
            <person name="Sun Z."/>
            <person name="Liu W."/>
            <person name="Zhang W."/>
            <person name="Zhang H."/>
        </authorList>
    </citation>
    <scope>NUCLEOTIDE SEQUENCE [LARGE SCALE GENOMIC DNA]</scope>
    <source>
        <strain evidence="5 6">DSM 17029</strain>
    </source>
</reference>
<dbReference type="PANTHER" id="PTHR30258:SF2">
    <property type="entry name" value="COMG OPERON PROTEIN 1"/>
    <property type="match status" value="1"/>
</dbReference>
<dbReference type="GO" id="GO:0005886">
    <property type="term" value="C:plasma membrane"/>
    <property type="evidence" value="ECO:0007669"/>
    <property type="project" value="TreeGrafter"/>
</dbReference>
<accession>A0A1L8RGA4</accession>
<gene>
    <name evidence="5" type="ORF">RU97_GL001406</name>
</gene>
<dbReference type="Gene3D" id="3.40.50.300">
    <property type="entry name" value="P-loop containing nucleotide triphosphate hydrolases"/>
    <property type="match status" value="1"/>
</dbReference>
<evidence type="ECO:0000313" key="6">
    <source>
        <dbReference type="Proteomes" id="UP000181884"/>
    </source>
</evidence>
<dbReference type="GO" id="GO:0005524">
    <property type="term" value="F:ATP binding"/>
    <property type="evidence" value="ECO:0007669"/>
    <property type="project" value="UniProtKB-KW"/>
</dbReference>
<dbReference type="NCBIfam" id="NF041000">
    <property type="entry name" value="ATPase_ComGA"/>
    <property type="match status" value="1"/>
</dbReference>